<keyword evidence="9" id="KW-1185">Reference proteome</keyword>
<evidence type="ECO:0000256" key="5">
    <source>
        <dbReference type="SAM" id="Phobius"/>
    </source>
</evidence>
<keyword evidence="6" id="KW-0732">Signal</keyword>
<accession>A0AAW0PMT9</accession>
<feature type="region of interest" description="Disordered" evidence="4">
    <location>
        <begin position="212"/>
        <end position="234"/>
    </location>
</feature>
<keyword evidence="3" id="KW-1015">Disulfide bond</keyword>
<dbReference type="Proteomes" id="UP001460270">
    <property type="component" value="Unassembled WGS sequence"/>
</dbReference>
<dbReference type="PANTHER" id="PTHR44991:SF1">
    <property type="entry name" value="IMMUNOGLOBULIN SUPERFAMILY MEMBER 5"/>
    <property type="match status" value="1"/>
</dbReference>
<name>A0AAW0PMT9_9GOBI</name>
<dbReference type="SUPFAM" id="SSF48726">
    <property type="entry name" value="Immunoglobulin"/>
    <property type="match status" value="1"/>
</dbReference>
<feature type="transmembrane region" description="Helical" evidence="5">
    <location>
        <begin position="175"/>
        <end position="202"/>
    </location>
</feature>
<dbReference type="PROSITE" id="PS50835">
    <property type="entry name" value="IG_LIKE"/>
    <property type="match status" value="1"/>
</dbReference>
<dbReference type="Gene3D" id="2.60.40.10">
    <property type="entry name" value="Immunoglobulins"/>
    <property type="match status" value="1"/>
</dbReference>
<dbReference type="PANTHER" id="PTHR44991">
    <property type="entry name" value="IMMUNOGLOBULIN SUPERFAMILY MEMBER 5"/>
    <property type="match status" value="1"/>
</dbReference>
<feature type="domain" description="Ig-like" evidence="7">
    <location>
        <begin position="63"/>
        <end position="165"/>
    </location>
</feature>
<dbReference type="InterPro" id="IPR003599">
    <property type="entry name" value="Ig_sub"/>
</dbReference>
<dbReference type="Pfam" id="PF08205">
    <property type="entry name" value="C2-set_2"/>
    <property type="match status" value="1"/>
</dbReference>
<keyword evidence="2 5" id="KW-0472">Membrane</keyword>
<evidence type="ECO:0000256" key="6">
    <source>
        <dbReference type="SAM" id="SignalP"/>
    </source>
</evidence>
<feature type="compositionally biased region" description="Polar residues" evidence="4">
    <location>
        <begin position="219"/>
        <end position="234"/>
    </location>
</feature>
<evidence type="ECO:0000313" key="8">
    <source>
        <dbReference type="EMBL" id="KAK7925395.1"/>
    </source>
</evidence>
<organism evidence="8 9">
    <name type="scientific">Mugilogobius chulae</name>
    <name type="common">yellowstripe goby</name>
    <dbReference type="NCBI Taxonomy" id="88201"/>
    <lineage>
        <taxon>Eukaryota</taxon>
        <taxon>Metazoa</taxon>
        <taxon>Chordata</taxon>
        <taxon>Craniata</taxon>
        <taxon>Vertebrata</taxon>
        <taxon>Euteleostomi</taxon>
        <taxon>Actinopterygii</taxon>
        <taxon>Neopterygii</taxon>
        <taxon>Teleostei</taxon>
        <taxon>Neoteleostei</taxon>
        <taxon>Acanthomorphata</taxon>
        <taxon>Gobiaria</taxon>
        <taxon>Gobiiformes</taxon>
        <taxon>Gobioidei</taxon>
        <taxon>Gobiidae</taxon>
        <taxon>Gobionellinae</taxon>
        <taxon>Mugilogobius</taxon>
    </lineage>
</organism>
<evidence type="ECO:0000256" key="2">
    <source>
        <dbReference type="ARBA" id="ARBA00023136"/>
    </source>
</evidence>
<keyword evidence="5" id="KW-1133">Transmembrane helix</keyword>
<comment type="subcellular location">
    <subcellularLocation>
        <location evidence="1">Membrane</location>
        <topology evidence="1">Single-pass membrane protein</topology>
    </subcellularLocation>
</comment>
<dbReference type="GO" id="GO:0016020">
    <property type="term" value="C:membrane"/>
    <property type="evidence" value="ECO:0007669"/>
    <property type="project" value="UniProtKB-SubCell"/>
</dbReference>
<keyword evidence="5" id="KW-0812">Transmembrane</keyword>
<gene>
    <name evidence="8" type="ORF">WMY93_007705</name>
</gene>
<feature type="signal peptide" evidence="6">
    <location>
        <begin position="1"/>
        <end position="16"/>
    </location>
</feature>
<evidence type="ECO:0000256" key="1">
    <source>
        <dbReference type="ARBA" id="ARBA00004167"/>
    </source>
</evidence>
<dbReference type="InterPro" id="IPR007110">
    <property type="entry name" value="Ig-like_dom"/>
</dbReference>
<evidence type="ECO:0000259" key="7">
    <source>
        <dbReference type="PROSITE" id="PS50835"/>
    </source>
</evidence>
<feature type="chain" id="PRO_5043866811" description="Ig-like domain-containing protein" evidence="6">
    <location>
        <begin position="17"/>
        <end position="297"/>
    </location>
</feature>
<dbReference type="EMBL" id="JBBPFD010000005">
    <property type="protein sequence ID" value="KAK7925395.1"/>
    <property type="molecule type" value="Genomic_DNA"/>
</dbReference>
<dbReference type="InterPro" id="IPR036179">
    <property type="entry name" value="Ig-like_dom_sf"/>
</dbReference>
<sequence>MFWTVNTFVVLTMASSGNFTATSSRFSARLCGSGSTCVEFTIYNLTRQDSGSVICTVQGDFSPKTAQLTVQESGSVGILGGTQTVKQDEQVEFQCEAIGWFPSATISWTVNGYTVNSSLLNTTDVASGDAYNSTSVYKFQAVRNSTVTCLATVLTLPNPKSSSVQLVVIPKPTDWTVLIAIVVSFSSFALVVLLIIGIIFCYKRRKEKQPTYQEEMMRQRTQSQLSNRPTPQKQGHVNQVFTIDGQTSLPSSGRSDSGFFQNNGLPLYGQATTENNQRNGYNGIELGFPKHRHVTIV</sequence>
<evidence type="ECO:0000313" key="9">
    <source>
        <dbReference type="Proteomes" id="UP001460270"/>
    </source>
</evidence>
<comment type="caution">
    <text evidence="8">The sequence shown here is derived from an EMBL/GenBank/DDBJ whole genome shotgun (WGS) entry which is preliminary data.</text>
</comment>
<dbReference type="InterPro" id="IPR013162">
    <property type="entry name" value="CD80_C2-set"/>
</dbReference>
<evidence type="ECO:0000256" key="3">
    <source>
        <dbReference type="ARBA" id="ARBA00023157"/>
    </source>
</evidence>
<evidence type="ECO:0000256" key="4">
    <source>
        <dbReference type="SAM" id="MobiDB-lite"/>
    </source>
</evidence>
<dbReference type="SMART" id="SM00409">
    <property type="entry name" value="IG"/>
    <property type="match status" value="2"/>
</dbReference>
<reference evidence="9" key="1">
    <citation type="submission" date="2024-04" db="EMBL/GenBank/DDBJ databases">
        <title>Salinicola lusitanus LLJ914,a marine bacterium isolated from the Okinawa Trough.</title>
        <authorList>
            <person name="Li J."/>
        </authorList>
    </citation>
    <scope>NUCLEOTIDE SEQUENCE [LARGE SCALE GENOMIC DNA]</scope>
</reference>
<protein>
    <recommendedName>
        <fullName evidence="7">Ig-like domain-containing protein</fullName>
    </recommendedName>
</protein>
<dbReference type="InterPro" id="IPR013783">
    <property type="entry name" value="Ig-like_fold"/>
</dbReference>
<dbReference type="AlphaFoldDB" id="A0AAW0PMT9"/>
<proteinExistence type="predicted"/>